<evidence type="ECO:0000256" key="7">
    <source>
        <dbReference type="SAM" id="Phobius"/>
    </source>
</evidence>
<evidence type="ECO:0000256" key="4">
    <source>
        <dbReference type="ARBA" id="ARBA00023136"/>
    </source>
</evidence>
<dbReference type="GO" id="GO:0043813">
    <property type="term" value="F:phosphatidylinositol-3,5-bisphosphate 5-phosphatase activity"/>
    <property type="evidence" value="ECO:0007669"/>
    <property type="project" value="InterPro"/>
</dbReference>
<keyword evidence="3" id="KW-0378">Hydrolase</keyword>
<keyword evidence="10" id="KW-1185">Reference proteome</keyword>
<organism evidence="9 10">
    <name type="scientific">Rubroshorea leprosula</name>
    <dbReference type="NCBI Taxonomy" id="152421"/>
    <lineage>
        <taxon>Eukaryota</taxon>
        <taxon>Viridiplantae</taxon>
        <taxon>Streptophyta</taxon>
        <taxon>Embryophyta</taxon>
        <taxon>Tracheophyta</taxon>
        <taxon>Spermatophyta</taxon>
        <taxon>Magnoliopsida</taxon>
        <taxon>eudicotyledons</taxon>
        <taxon>Gunneridae</taxon>
        <taxon>Pentapetalae</taxon>
        <taxon>rosids</taxon>
        <taxon>malvids</taxon>
        <taxon>Malvales</taxon>
        <taxon>Dipterocarpaceae</taxon>
        <taxon>Rubroshorea</taxon>
    </lineage>
</organism>
<dbReference type="InterPro" id="IPR002013">
    <property type="entry name" value="SAC_dom"/>
</dbReference>
<evidence type="ECO:0000256" key="3">
    <source>
        <dbReference type="ARBA" id="ARBA00022801"/>
    </source>
</evidence>
<keyword evidence="2" id="KW-0926">Vacuole</keyword>
<feature type="domain" description="SAC" evidence="8">
    <location>
        <begin position="1"/>
        <end position="87"/>
    </location>
</feature>
<dbReference type="Proteomes" id="UP001054252">
    <property type="component" value="Unassembled WGS sequence"/>
</dbReference>
<evidence type="ECO:0000256" key="2">
    <source>
        <dbReference type="ARBA" id="ARBA00022554"/>
    </source>
</evidence>
<comment type="caution">
    <text evidence="9">The sequence shown here is derived from an EMBL/GenBank/DDBJ whole genome shotgun (WGS) entry which is preliminary data.</text>
</comment>
<keyword evidence="7" id="KW-0812">Transmembrane</keyword>
<evidence type="ECO:0000256" key="6">
    <source>
        <dbReference type="ARBA" id="ARBA00023464"/>
    </source>
</evidence>
<keyword evidence="7" id="KW-1133">Transmembrane helix</keyword>
<proteinExistence type="predicted"/>
<dbReference type="AlphaFoldDB" id="A0AAV5J9H5"/>
<gene>
    <name evidence="9" type="ORF">SLEP1_g20653</name>
</gene>
<dbReference type="GO" id="GO:0005774">
    <property type="term" value="C:vacuolar membrane"/>
    <property type="evidence" value="ECO:0007669"/>
    <property type="project" value="UniProtKB-SubCell"/>
</dbReference>
<protein>
    <recommendedName>
        <fullName evidence="8">SAC domain-containing protein</fullName>
    </recommendedName>
</protein>
<comment type="subunit">
    <text evidence="6">Component of the PI(3,5)P2 regulatory complex at least composed of ATG18, SAC/FIG4, FAB1 and VAC14.</text>
</comment>
<dbReference type="GO" id="GO:0046856">
    <property type="term" value="P:phosphatidylinositol dephosphorylation"/>
    <property type="evidence" value="ECO:0007669"/>
    <property type="project" value="InterPro"/>
</dbReference>
<reference evidence="9 10" key="1">
    <citation type="journal article" date="2021" name="Commun. Biol.">
        <title>The genome of Shorea leprosula (Dipterocarpaceae) highlights the ecological relevance of drought in aseasonal tropical rainforests.</title>
        <authorList>
            <person name="Ng K.K.S."/>
            <person name="Kobayashi M.J."/>
            <person name="Fawcett J.A."/>
            <person name="Hatakeyama M."/>
            <person name="Paape T."/>
            <person name="Ng C.H."/>
            <person name="Ang C.C."/>
            <person name="Tnah L.H."/>
            <person name="Lee C.T."/>
            <person name="Nishiyama T."/>
            <person name="Sese J."/>
            <person name="O'Brien M.J."/>
            <person name="Copetti D."/>
            <person name="Mohd Noor M.I."/>
            <person name="Ong R.C."/>
            <person name="Putra M."/>
            <person name="Sireger I.Z."/>
            <person name="Indrioko S."/>
            <person name="Kosugi Y."/>
            <person name="Izuno A."/>
            <person name="Isagi Y."/>
            <person name="Lee S.L."/>
            <person name="Shimizu K.K."/>
        </authorList>
    </citation>
    <scope>NUCLEOTIDE SEQUENCE [LARGE SCALE GENOMIC DNA]</scope>
    <source>
        <strain evidence="9">214</strain>
    </source>
</reference>
<name>A0AAV5J9H5_9ROSI</name>
<dbReference type="PROSITE" id="PS50275">
    <property type="entry name" value="SAC"/>
    <property type="match status" value="1"/>
</dbReference>
<feature type="transmembrane region" description="Helical" evidence="7">
    <location>
        <begin position="95"/>
        <end position="114"/>
    </location>
</feature>
<sequence length="120" mass="14019">MVLNDVETEQIVLEEEAGSCKGKMSSIVQMHGLIPLFWSQEALRFSPKHDIILQRYYPTYEATKLHFEDLAMRYGNPIILLNVIKVRCRRTTVPSMLLLCTLFECLLSLFYIIMHNLLRN</sequence>
<dbReference type="EMBL" id="BPVZ01000030">
    <property type="protein sequence ID" value="GKV09106.1"/>
    <property type="molecule type" value="Genomic_DNA"/>
</dbReference>
<dbReference type="InterPro" id="IPR043573">
    <property type="entry name" value="Fig4-like"/>
</dbReference>
<accession>A0AAV5J9H5</accession>
<dbReference type="Pfam" id="PF02383">
    <property type="entry name" value="Syja_N"/>
    <property type="match status" value="1"/>
</dbReference>
<comment type="subcellular location">
    <subcellularLocation>
        <location evidence="1">Vacuole membrane</location>
        <topology evidence="1">Peripheral membrane protein</topology>
    </subcellularLocation>
</comment>
<comment type="catalytic activity">
    <reaction evidence="5">
        <text>a 1,2-diacyl-sn-glycero-3-phospho-(1D-myo-inositol-3,5-bisphosphate) + H2O = a 1,2-diacyl-sn-glycero-3-phospho-(1D-myo-inositol-3-phosphate) + phosphate</text>
        <dbReference type="Rhea" id="RHEA:32955"/>
        <dbReference type="ChEBI" id="CHEBI:15377"/>
        <dbReference type="ChEBI" id="CHEBI:43474"/>
        <dbReference type="ChEBI" id="CHEBI:57923"/>
        <dbReference type="ChEBI" id="CHEBI:58088"/>
    </reaction>
</comment>
<evidence type="ECO:0000313" key="9">
    <source>
        <dbReference type="EMBL" id="GKV09106.1"/>
    </source>
</evidence>
<dbReference type="PANTHER" id="PTHR45738:SF5">
    <property type="entry name" value="POLYPHOSPHOINOSITIDE PHOSPHATASE"/>
    <property type="match status" value="1"/>
</dbReference>
<evidence type="ECO:0000256" key="1">
    <source>
        <dbReference type="ARBA" id="ARBA00004148"/>
    </source>
</evidence>
<evidence type="ECO:0000259" key="8">
    <source>
        <dbReference type="PROSITE" id="PS50275"/>
    </source>
</evidence>
<keyword evidence="4 7" id="KW-0472">Membrane</keyword>
<evidence type="ECO:0000256" key="5">
    <source>
        <dbReference type="ARBA" id="ARBA00023337"/>
    </source>
</evidence>
<dbReference type="PANTHER" id="PTHR45738">
    <property type="entry name" value="POLYPHOSPHOINOSITIDE PHOSPHATASE"/>
    <property type="match status" value="1"/>
</dbReference>
<evidence type="ECO:0000313" key="10">
    <source>
        <dbReference type="Proteomes" id="UP001054252"/>
    </source>
</evidence>